<name>A0A5J4UNV9_9EUKA</name>
<reference evidence="1 2" key="1">
    <citation type="submission" date="2019-03" db="EMBL/GenBank/DDBJ databases">
        <title>Single cell metagenomics reveals metabolic interactions within the superorganism composed of flagellate Streblomastix strix and complex community of Bacteroidetes bacteria on its surface.</title>
        <authorList>
            <person name="Treitli S.C."/>
            <person name="Kolisko M."/>
            <person name="Husnik F."/>
            <person name="Keeling P."/>
            <person name="Hampl V."/>
        </authorList>
    </citation>
    <scope>NUCLEOTIDE SEQUENCE [LARGE SCALE GENOMIC DNA]</scope>
    <source>
        <strain evidence="1">ST1C</strain>
    </source>
</reference>
<proteinExistence type="predicted"/>
<comment type="caution">
    <text evidence="1">The sequence shown here is derived from an EMBL/GenBank/DDBJ whole genome shotgun (WGS) entry which is preliminary data.</text>
</comment>
<accession>A0A5J4UNV9</accession>
<organism evidence="1 2">
    <name type="scientific">Streblomastix strix</name>
    <dbReference type="NCBI Taxonomy" id="222440"/>
    <lineage>
        <taxon>Eukaryota</taxon>
        <taxon>Metamonada</taxon>
        <taxon>Preaxostyla</taxon>
        <taxon>Oxymonadida</taxon>
        <taxon>Streblomastigidae</taxon>
        <taxon>Streblomastix</taxon>
    </lineage>
</organism>
<sequence>MQFNDLFAVSGQNTLFVTNVNGNDANSCSESTPCVTLDALAIIASINTTPVNQVRINDYTSLSSTLTLSNTERQLVFISQTSNIQSEIQIKSIGQFSVSGKVSFQWIKFTQQTASTLSGGILTGNIGQDGNLDVNYCSFIDCQSSGGQGGAIYASISSESSITLTSVRFDSCSSTLPGGALTIVLYDGTAHLINVSFIACHSNQSGGAIAVESYAGWMTIEQNCKFNGCYNSQAGDGTIKDGGALFIYIPGGGQIDLTGSTQFLNCYSNESGGAIKAEINSDKVVLNGVTIDGCHSLVKGGAMDAVLSEGGQIEINQTNVFNGCYSKKGGAIHVIIGQSGSGILTIKLSCSFIGCYSTSDSGGAIYSEINNGELNIQSSTTFDTCTCTQPGNGGAVALSQLSQTSKIFISGTTFKDCKTLVNSSNPTYGWGSGIFIITSLAAAQFNDTNFLLSSLTFTGCEAVNKYGHHIHIQSPSTISTGSAIKNGNLLTVSGANDLYTTSNYVYEYMGINTSNAGTGTIDPQSHLDLFRQHYISNVPNPCYIDATNGVNDAYCGGQKYKCTTIAPAINRDTLPPSGIAPSKDINFKLILTTIPSNDNNLQISLPHTYYNYTTIQSDGYVPGGTGYTKYKIPSSSSPIPLFSVTVYGHLEVFGIILDNLIPDVSLFLFDIYNNDGNNNIPNVTINDCEFKQDSTSFSTNKNLPSIIQVIGGYLLIQRTKFENYRIDSGHSLILTRSNQFTSQIYRITKVELISTSFLNINQFGSFGGAIINTQINTNSLLYIGGSSSFTSCQSTAGVGGALYAVINGGEAELNEVTMKLCSGLNGGAIYSTISGDGKLTINNHCQFTSCLSTENGGAIYTSLNGITGIGGFSITGTASTFTSCTIPIDSGLGGAIYLDIQTGGETKYDITVASYLTGNDAKYGKNLLDQVNSKLKY</sequence>
<evidence type="ECO:0000313" key="1">
    <source>
        <dbReference type="EMBL" id="KAA6372117.1"/>
    </source>
</evidence>
<dbReference type="AlphaFoldDB" id="A0A5J4UNV9"/>
<dbReference type="EMBL" id="SNRW01013877">
    <property type="protein sequence ID" value="KAA6372117.1"/>
    <property type="molecule type" value="Genomic_DNA"/>
</dbReference>
<protein>
    <submittedName>
        <fullName evidence="1">Uncharacterized protein</fullName>
    </submittedName>
</protein>
<dbReference type="Proteomes" id="UP000324800">
    <property type="component" value="Unassembled WGS sequence"/>
</dbReference>
<gene>
    <name evidence="1" type="ORF">EZS28_032356</name>
</gene>
<evidence type="ECO:0000313" key="2">
    <source>
        <dbReference type="Proteomes" id="UP000324800"/>
    </source>
</evidence>